<comment type="caution">
    <text evidence="1">The sequence shown here is derived from an EMBL/GenBank/DDBJ whole genome shotgun (WGS) entry which is preliminary data.</text>
</comment>
<keyword evidence="2" id="KW-1185">Reference proteome</keyword>
<name>A0ACC3CH75_PYRYE</name>
<protein>
    <submittedName>
        <fullName evidence="1">Uncharacterized protein</fullName>
    </submittedName>
</protein>
<reference evidence="1" key="1">
    <citation type="submission" date="2019-11" db="EMBL/GenBank/DDBJ databases">
        <title>Nori genome reveals adaptations in red seaweeds to the harsh intertidal environment.</title>
        <authorList>
            <person name="Wang D."/>
            <person name="Mao Y."/>
        </authorList>
    </citation>
    <scope>NUCLEOTIDE SEQUENCE</scope>
    <source>
        <tissue evidence="1">Gametophyte</tissue>
    </source>
</reference>
<dbReference type="EMBL" id="CM020620">
    <property type="protein sequence ID" value="KAK1869438.1"/>
    <property type="molecule type" value="Genomic_DNA"/>
</dbReference>
<proteinExistence type="predicted"/>
<evidence type="ECO:0000313" key="1">
    <source>
        <dbReference type="EMBL" id="KAK1869438.1"/>
    </source>
</evidence>
<gene>
    <name evidence="1" type="ORF">I4F81_011914</name>
</gene>
<accession>A0ACC3CH75</accession>
<dbReference type="Proteomes" id="UP000798662">
    <property type="component" value="Chromosome 3"/>
</dbReference>
<sequence>MSPPAPLMRAVVATAGGALRLSRVPPPSASPSQVLLAVAATAVNRADLLQAAGRYPPPDGVTPVLGLEAAGTVMGTPPAGSGLARGDRVVALLQGGGYADVAAADVGCVLRLPPGWGGDDWAVRGAAVMEAWVAAYQVLLLGGCVRPPAAAAGGGPPPPPIEGTAPWGGSPPLPPRSPPPRSVLVTAAAAGVGTAAVQLAAAHFGVPVVIGSAGTPSRRAAVAALGATATVPRPPAAAPAADASPDAPPPPPPPCAYTDGVRAAAPGGVVDLLLDAVGGGGAWAAHPPLLAPDARWVLYGALGGARAATPAVPAALLARRVSLLATTLRGRPAAYRGGLVAAFGREVLPSMAAFPKGGRLAPVVHTVMRLDDVAAAHELVASNAVVGKVVLRVADP</sequence>
<organism evidence="1 2">
    <name type="scientific">Pyropia yezoensis</name>
    <name type="common">Susabi-nori</name>
    <name type="synonym">Porphyra yezoensis</name>
    <dbReference type="NCBI Taxonomy" id="2788"/>
    <lineage>
        <taxon>Eukaryota</taxon>
        <taxon>Rhodophyta</taxon>
        <taxon>Bangiophyceae</taxon>
        <taxon>Bangiales</taxon>
        <taxon>Bangiaceae</taxon>
        <taxon>Pyropia</taxon>
    </lineage>
</organism>
<evidence type="ECO:0000313" key="2">
    <source>
        <dbReference type="Proteomes" id="UP000798662"/>
    </source>
</evidence>